<evidence type="ECO:0000256" key="8">
    <source>
        <dbReference type="ARBA" id="ARBA00022989"/>
    </source>
</evidence>
<evidence type="ECO:0000256" key="4">
    <source>
        <dbReference type="ARBA" id="ARBA00022475"/>
    </source>
</evidence>
<dbReference type="KEGG" id="mng:MNEG_14239"/>
<keyword evidence="9" id="KW-0472">Membrane</keyword>
<keyword evidence="13" id="KW-1185">Reference proteome</keyword>
<dbReference type="Gene3D" id="3.40.50.300">
    <property type="entry name" value="P-loop containing nucleotide triphosphate hydrolases"/>
    <property type="match status" value="1"/>
</dbReference>
<evidence type="ECO:0000256" key="1">
    <source>
        <dbReference type="ARBA" id="ARBA00004651"/>
    </source>
</evidence>
<keyword evidence="7" id="KW-0067">ATP-binding</keyword>
<dbReference type="STRING" id="145388.A0A0D2KD62"/>
<dbReference type="InterPro" id="IPR003593">
    <property type="entry name" value="AAA+_ATPase"/>
</dbReference>
<dbReference type="FunFam" id="3.40.50.300:FF:002145">
    <property type="entry name" value="ABC transporter (MsbA subfamily)"/>
    <property type="match status" value="1"/>
</dbReference>
<protein>
    <submittedName>
        <fullName evidence="12">Multidrug Resistance Protein family</fullName>
    </submittedName>
</protein>
<organism evidence="12 13">
    <name type="scientific">Monoraphidium neglectum</name>
    <dbReference type="NCBI Taxonomy" id="145388"/>
    <lineage>
        <taxon>Eukaryota</taxon>
        <taxon>Viridiplantae</taxon>
        <taxon>Chlorophyta</taxon>
        <taxon>core chlorophytes</taxon>
        <taxon>Chlorophyceae</taxon>
        <taxon>CS clade</taxon>
        <taxon>Sphaeropleales</taxon>
        <taxon>Selenastraceae</taxon>
        <taxon>Monoraphidium</taxon>
    </lineage>
</organism>
<evidence type="ECO:0000256" key="3">
    <source>
        <dbReference type="ARBA" id="ARBA00022448"/>
    </source>
</evidence>
<dbReference type="Proteomes" id="UP000054498">
    <property type="component" value="Unassembled WGS sequence"/>
</dbReference>
<keyword evidence="5" id="KW-0812">Transmembrane</keyword>
<dbReference type="EMBL" id="KK104565">
    <property type="protein sequence ID" value="KIY93723.1"/>
    <property type="molecule type" value="Genomic_DNA"/>
</dbReference>
<evidence type="ECO:0000259" key="11">
    <source>
        <dbReference type="PROSITE" id="PS50893"/>
    </source>
</evidence>
<dbReference type="OrthoDB" id="6500128at2759"/>
<comment type="similarity">
    <text evidence="2">Belongs to the ABC transporter superfamily. ABCC family. Conjugate transporter (TC 3.A.1.208) subfamily.</text>
</comment>
<dbReference type="RefSeq" id="XP_013892743.1">
    <property type="nucleotide sequence ID" value="XM_014037289.1"/>
</dbReference>
<accession>A0A0D2KD62</accession>
<dbReference type="PROSITE" id="PS00211">
    <property type="entry name" value="ABC_TRANSPORTER_1"/>
    <property type="match status" value="1"/>
</dbReference>
<feature type="non-terminal residue" evidence="12">
    <location>
        <position position="280"/>
    </location>
</feature>
<keyword evidence="6" id="KW-0547">Nucleotide-binding</keyword>
<dbReference type="InterPro" id="IPR003439">
    <property type="entry name" value="ABC_transporter-like_ATP-bd"/>
</dbReference>
<keyword evidence="10" id="KW-0325">Glycoprotein</keyword>
<keyword evidence="3" id="KW-0813">Transport</keyword>
<dbReference type="InterPro" id="IPR017871">
    <property type="entry name" value="ABC_transporter-like_CS"/>
</dbReference>
<evidence type="ECO:0000256" key="9">
    <source>
        <dbReference type="ARBA" id="ARBA00023136"/>
    </source>
</evidence>
<dbReference type="GO" id="GO:0042626">
    <property type="term" value="F:ATPase-coupled transmembrane transporter activity"/>
    <property type="evidence" value="ECO:0007669"/>
    <property type="project" value="TreeGrafter"/>
</dbReference>
<dbReference type="GO" id="GO:0005524">
    <property type="term" value="F:ATP binding"/>
    <property type="evidence" value="ECO:0007669"/>
    <property type="project" value="UniProtKB-KW"/>
</dbReference>
<dbReference type="InterPro" id="IPR050173">
    <property type="entry name" value="ABC_transporter_C-like"/>
</dbReference>
<evidence type="ECO:0000256" key="6">
    <source>
        <dbReference type="ARBA" id="ARBA00022741"/>
    </source>
</evidence>
<evidence type="ECO:0000313" key="13">
    <source>
        <dbReference type="Proteomes" id="UP000054498"/>
    </source>
</evidence>
<dbReference type="GO" id="GO:0016887">
    <property type="term" value="F:ATP hydrolysis activity"/>
    <property type="evidence" value="ECO:0007669"/>
    <property type="project" value="InterPro"/>
</dbReference>
<gene>
    <name evidence="12" type="ORF">MNEG_14239</name>
</gene>
<dbReference type="PROSITE" id="PS50893">
    <property type="entry name" value="ABC_TRANSPORTER_2"/>
    <property type="match status" value="1"/>
</dbReference>
<proteinExistence type="inferred from homology"/>
<dbReference type="GeneID" id="25731781"/>
<dbReference type="GO" id="GO:0005886">
    <property type="term" value="C:plasma membrane"/>
    <property type="evidence" value="ECO:0007669"/>
    <property type="project" value="UniProtKB-SubCell"/>
</dbReference>
<dbReference type="PANTHER" id="PTHR24223:SF456">
    <property type="entry name" value="MULTIDRUG RESISTANCE-ASSOCIATED PROTEIN LETHAL(2)03659"/>
    <property type="match status" value="1"/>
</dbReference>
<name>A0A0D2KD62_9CHLO</name>
<keyword evidence="8" id="KW-1133">Transmembrane helix</keyword>
<dbReference type="SUPFAM" id="SSF52540">
    <property type="entry name" value="P-loop containing nucleoside triphosphate hydrolases"/>
    <property type="match status" value="1"/>
</dbReference>
<evidence type="ECO:0000256" key="10">
    <source>
        <dbReference type="ARBA" id="ARBA00023180"/>
    </source>
</evidence>
<evidence type="ECO:0000313" key="12">
    <source>
        <dbReference type="EMBL" id="KIY93723.1"/>
    </source>
</evidence>
<sequence length="280" mass="29258">MTLRIGAVAEQSFNAVERLHEYSTLESEAAAVIPGSAPEGWPKEGQVEFANVKMRYRPGLPLVGVVGRTGAGKSSVIGALFRLTEVEGGSILLDAIDTTRVPVLFAASVRVNLSPFGEHSDAELWSALRRAHLAPLVESLGGGLDHALAEGGAPLSAGQKQLLALARAVLSPAKVLVLDEATANVDVETDALIQTTMATEFSDRTIIAVAHRLHTIIASDRVLVLDQGVAVEYDTPKALLERPDGAFASMVHETGAATEAFLRAAAAGDQIAIGELDAAA</sequence>
<comment type="subcellular location">
    <subcellularLocation>
        <location evidence="1">Cell membrane</location>
        <topology evidence="1">Multi-pass membrane protein</topology>
    </subcellularLocation>
</comment>
<dbReference type="InterPro" id="IPR027417">
    <property type="entry name" value="P-loop_NTPase"/>
</dbReference>
<dbReference type="PANTHER" id="PTHR24223">
    <property type="entry name" value="ATP-BINDING CASSETTE SUB-FAMILY C"/>
    <property type="match status" value="1"/>
</dbReference>
<feature type="domain" description="ABC transporter" evidence="11">
    <location>
        <begin position="25"/>
        <end position="252"/>
    </location>
</feature>
<dbReference type="Pfam" id="PF00005">
    <property type="entry name" value="ABC_tran"/>
    <property type="match status" value="1"/>
</dbReference>
<keyword evidence="4" id="KW-1003">Cell membrane</keyword>
<evidence type="ECO:0000256" key="2">
    <source>
        <dbReference type="ARBA" id="ARBA00009726"/>
    </source>
</evidence>
<reference evidence="12 13" key="1">
    <citation type="journal article" date="2013" name="BMC Genomics">
        <title>Reconstruction of the lipid metabolism for the microalga Monoraphidium neglectum from its genome sequence reveals characteristics suitable for biofuel production.</title>
        <authorList>
            <person name="Bogen C."/>
            <person name="Al-Dilaimi A."/>
            <person name="Albersmeier A."/>
            <person name="Wichmann J."/>
            <person name="Grundmann M."/>
            <person name="Rupp O."/>
            <person name="Lauersen K.J."/>
            <person name="Blifernez-Klassen O."/>
            <person name="Kalinowski J."/>
            <person name="Goesmann A."/>
            <person name="Mussgnug J.H."/>
            <person name="Kruse O."/>
        </authorList>
    </citation>
    <scope>NUCLEOTIDE SEQUENCE [LARGE SCALE GENOMIC DNA]</scope>
    <source>
        <strain evidence="12 13">SAG 48.87</strain>
    </source>
</reference>
<dbReference type="SMART" id="SM00382">
    <property type="entry name" value="AAA"/>
    <property type="match status" value="1"/>
</dbReference>
<evidence type="ECO:0000256" key="5">
    <source>
        <dbReference type="ARBA" id="ARBA00022692"/>
    </source>
</evidence>
<dbReference type="CDD" id="cd03244">
    <property type="entry name" value="ABCC_MRP_domain2"/>
    <property type="match status" value="1"/>
</dbReference>
<dbReference type="AlphaFoldDB" id="A0A0D2KD62"/>
<evidence type="ECO:0000256" key="7">
    <source>
        <dbReference type="ARBA" id="ARBA00022840"/>
    </source>
</evidence>